<comment type="subcellular location">
    <subcellularLocation>
        <location evidence="1">Membrane</location>
        <topology evidence="1">Multi-pass membrane protein</topology>
    </subcellularLocation>
</comment>
<dbReference type="PANTHER" id="PTHR22950">
    <property type="entry name" value="AMINO ACID TRANSPORTER"/>
    <property type="match status" value="1"/>
</dbReference>
<keyword evidence="6 9" id="KW-1133">Transmembrane helix</keyword>
<dbReference type="EMBL" id="HBIX01034886">
    <property type="protein sequence ID" value="CAE0730025.1"/>
    <property type="molecule type" value="Transcribed_RNA"/>
</dbReference>
<reference evidence="11" key="1">
    <citation type="submission" date="2021-01" db="EMBL/GenBank/DDBJ databases">
        <authorList>
            <person name="Corre E."/>
            <person name="Pelletier E."/>
            <person name="Niang G."/>
            <person name="Scheremetjew M."/>
            <person name="Finn R."/>
            <person name="Kale V."/>
            <person name="Holt S."/>
            <person name="Cochrane G."/>
            <person name="Meng A."/>
            <person name="Brown T."/>
            <person name="Cohen L."/>
        </authorList>
    </citation>
    <scope>NUCLEOTIDE SEQUENCE</scope>
    <source>
        <strain evidence="11">10249 10 AB</strain>
    </source>
</reference>
<evidence type="ECO:0000256" key="9">
    <source>
        <dbReference type="SAM" id="Phobius"/>
    </source>
</evidence>
<feature type="transmembrane region" description="Helical" evidence="9">
    <location>
        <begin position="381"/>
        <end position="400"/>
    </location>
</feature>
<evidence type="ECO:0000256" key="4">
    <source>
        <dbReference type="ARBA" id="ARBA00022692"/>
    </source>
</evidence>
<dbReference type="AlphaFoldDB" id="A0A7S4AYE5"/>
<feature type="compositionally biased region" description="Low complexity" evidence="8">
    <location>
        <begin position="341"/>
        <end position="350"/>
    </location>
</feature>
<evidence type="ECO:0000256" key="6">
    <source>
        <dbReference type="ARBA" id="ARBA00022989"/>
    </source>
</evidence>
<dbReference type="InterPro" id="IPR013057">
    <property type="entry name" value="AA_transpt_TM"/>
</dbReference>
<keyword evidence="3" id="KW-0813">Transport</keyword>
<feature type="transmembrane region" description="Helical" evidence="9">
    <location>
        <begin position="49"/>
        <end position="72"/>
    </location>
</feature>
<name>A0A7S4AYE5_9STRA</name>
<feature type="transmembrane region" description="Helical" evidence="9">
    <location>
        <begin position="406"/>
        <end position="427"/>
    </location>
</feature>
<keyword evidence="5" id="KW-0029">Amino-acid transport</keyword>
<feature type="transmembrane region" description="Helical" evidence="9">
    <location>
        <begin position="278"/>
        <end position="298"/>
    </location>
</feature>
<dbReference type="PANTHER" id="PTHR22950:SF458">
    <property type="entry name" value="SODIUM-COUPLED NEUTRAL AMINO ACID TRANSPORTER 11-RELATED"/>
    <property type="match status" value="1"/>
</dbReference>
<feature type="transmembrane region" description="Helical" evidence="9">
    <location>
        <begin position="135"/>
        <end position="152"/>
    </location>
</feature>
<comment type="similarity">
    <text evidence="2">Belongs to the amino acid/polyamine transporter 2 family.</text>
</comment>
<keyword evidence="4 9" id="KW-0812">Transmembrane</keyword>
<feature type="transmembrane region" description="Helical" evidence="9">
    <location>
        <begin position="20"/>
        <end position="43"/>
    </location>
</feature>
<keyword evidence="7 9" id="KW-0472">Membrane</keyword>
<protein>
    <recommendedName>
        <fullName evidence="10">Amino acid transporter transmembrane domain-containing protein</fullName>
    </recommendedName>
</protein>
<feature type="transmembrane region" description="Helical" evidence="9">
    <location>
        <begin position="93"/>
        <end position="115"/>
    </location>
</feature>
<feature type="transmembrane region" description="Helical" evidence="9">
    <location>
        <begin position="232"/>
        <end position="258"/>
    </location>
</feature>
<gene>
    <name evidence="11" type="ORF">PAUS00366_LOCUS22810</name>
</gene>
<feature type="region of interest" description="Disordered" evidence="8">
    <location>
        <begin position="341"/>
        <end position="368"/>
    </location>
</feature>
<evidence type="ECO:0000256" key="8">
    <source>
        <dbReference type="SAM" id="MobiDB-lite"/>
    </source>
</evidence>
<proteinExistence type="inferred from homology"/>
<evidence type="ECO:0000256" key="1">
    <source>
        <dbReference type="ARBA" id="ARBA00004141"/>
    </source>
</evidence>
<sequence length="472" mass="51404">MAKSDILFPEFDSPTRKSTIVVASFNLTATIMGGGILSIPFAFSKTGILLGPLLMLVAAIATERCMYLICLCSRQTGAKTFGEVAAVAFGKKMEYFIAGLLCVFLMFAIIGYMVLAKDIWMSIISVIGNMDTAPNDELVLAAIIVLIVPFLVQKSLYALRFNCYVGFVSVSILCFALVRHAWTAAVWPDPILWSTNFEDILIAFPIISLSFLGIFNVLPIQNALVTPSRSRILFVVDGAISTVLVISLLFGLAGYLLAGSKTDGNILNNCDTANNLNLLLGQMGCGTMVVLAIPIMTIPCRSSLLEVLDVLVNGPHITPVEMEETEKLPLIASDANSNDNNYNATDTASDQQNQQKEQTAGEGKKSTNQNKLRKVNITDNAFIHYASTFFIFASCYMVAIRVPGVAVVWAILGCSMGYFISFVFPCACYLKIQKLYPAHASDSKVWSWFAWTLLVMAVASMVACTAEVIKRL</sequence>
<feature type="transmembrane region" description="Helical" evidence="9">
    <location>
        <begin position="202"/>
        <end position="220"/>
    </location>
</feature>
<evidence type="ECO:0000259" key="10">
    <source>
        <dbReference type="Pfam" id="PF01490"/>
    </source>
</evidence>
<evidence type="ECO:0000256" key="3">
    <source>
        <dbReference type="ARBA" id="ARBA00022448"/>
    </source>
</evidence>
<dbReference type="GO" id="GO:0015179">
    <property type="term" value="F:L-amino acid transmembrane transporter activity"/>
    <property type="evidence" value="ECO:0007669"/>
    <property type="project" value="TreeGrafter"/>
</dbReference>
<evidence type="ECO:0000256" key="2">
    <source>
        <dbReference type="ARBA" id="ARBA00008066"/>
    </source>
</evidence>
<evidence type="ECO:0000313" key="11">
    <source>
        <dbReference type="EMBL" id="CAE0730025.1"/>
    </source>
</evidence>
<dbReference type="GO" id="GO:0016020">
    <property type="term" value="C:membrane"/>
    <property type="evidence" value="ECO:0007669"/>
    <property type="project" value="UniProtKB-SubCell"/>
</dbReference>
<evidence type="ECO:0000256" key="7">
    <source>
        <dbReference type="ARBA" id="ARBA00023136"/>
    </source>
</evidence>
<feature type="transmembrane region" description="Helical" evidence="9">
    <location>
        <begin position="448"/>
        <end position="469"/>
    </location>
</feature>
<feature type="transmembrane region" description="Helical" evidence="9">
    <location>
        <begin position="164"/>
        <end position="182"/>
    </location>
</feature>
<organism evidence="11">
    <name type="scientific">Pseudo-nitzschia australis</name>
    <dbReference type="NCBI Taxonomy" id="44445"/>
    <lineage>
        <taxon>Eukaryota</taxon>
        <taxon>Sar</taxon>
        <taxon>Stramenopiles</taxon>
        <taxon>Ochrophyta</taxon>
        <taxon>Bacillariophyta</taxon>
        <taxon>Bacillariophyceae</taxon>
        <taxon>Bacillariophycidae</taxon>
        <taxon>Bacillariales</taxon>
        <taxon>Bacillariaceae</taxon>
        <taxon>Pseudo-nitzschia</taxon>
    </lineage>
</organism>
<feature type="domain" description="Amino acid transporter transmembrane" evidence="10">
    <location>
        <begin position="17"/>
        <end position="469"/>
    </location>
</feature>
<evidence type="ECO:0000256" key="5">
    <source>
        <dbReference type="ARBA" id="ARBA00022970"/>
    </source>
</evidence>
<accession>A0A7S4AYE5</accession>
<dbReference type="Pfam" id="PF01490">
    <property type="entry name" value="Aa_trans"/>
    <property type="match status" value="1"/>
</dbReference>